<evidence type="ECO:0000313" key="6">
    <source>
        <dbReference type="Proteomes" id="UP000516148"/>
    </source>
</evidence>
<dbReference type="InterPro" id="IPR013785">
    <property type="entry name" value="Aldolase_TIM"/>
</dbReference>
<dbReference type="InterPro" id="IPR051799">
    <property type="entry name" value="NADH_flavin_oxidoreductase"/>
</dbReference>
<organism evidence="5 6">
    <name type="scientific">Sphingomonas alpina</name>
    <dbReference type="NCBI Taxonomy" id="653931"/>
    <lineage>
        <taxon>Bacteria</taxon>
        <taxon>Pseudomonadati</taxon>
        <taxon>Pseudomonadota</taxon>
        <taxon>Alphaproteobacteria</taxon>
        <taxon>Sphingomonadales</taxon>
        <taxon>Sphingomonadaceae</taxon>
        <taxon>Sphingomonas</taxon>
    </lineage>
</organism>
<feature type="region of interest" description="Disordered" evidence="3">
    <location>
        <begin position="1"/>
        <end position="20"/>
    </location>
</feature>
<keyword evidence="1" id="KW-0285">Flavoprotein</keyword>
<accession>A0A7H0LKL9</accession>
<dbReference type="RefSeq" id="WP_187762526.1">
    <property type="nucleotide sequence ID" value="NZ_CP061038.1"/>
</dbReference>
<evidence type="ECO:0000256" key="2">
    <source>
        <dbReference type="ARBA" id="ARBA00023002"/>
    </source>
</evidence>
<keyword evidence="6" id="KW-1185">Reference proteome</keyword>
<dbReference type="PANTHER" id="PTHR43656">
    <property type="entry name" value="BINDING OXIDOREDUCTASE, PUTATIVE (AFU_ORTHOLOGUE AFUA_2G08260)-RELATED"/>
    <property type="match status" value="1"/>
</dbReference>
<feature type="domain" description="NADH:flavin oxidoreductase/NADH oxidase N-terminal" evidence="4">
    <location>
        <begin position="26"/>
        <end position="366"/>
    </location>
</feature>
<proteinExistence type="predicted"/>
<reference evidence="5 6" key="1">
    <citation type="submission" date="2020-09" db="EMBL/GenBank/DDBJ databases">
        <title>Sphingomonas sp., a new species isolated from pork steak.</title>
        <authorList>
            <person name="Heidler von Heilborn D."/>
        </authorList>
    </citation>
    <scope>NUCLEOTIDE SEQUENCE [LARGE SCALE GENOMIC DNA]</scope>
    <source>
        <strain evidence="6">S8-3T</strain>
    </source>
</reference>
<evidence type="ECO:0000256" key="3">
    <source>
        <dbReference type="SAM" id="MobiDB-lite"/>
    </source>
</evidence>
<dbReference type="Pfam" id="PF00724">
    <property type="entry name" value="Oxidored_FMN"/>
    <property type="match status" value="1"/>
</dbReference>
<dbReference type="GO" id="GO:0010181">
    <property type="term" value="F:FMN binding"/>
    <property type="evidence" value="ECO:0007669"/>
    <property type="project" value="InterPro"/>
</dbReference>
<protein>
    <submittedName>
        <fullName evidence="5">NADH:flavin oxidoreductase/NADH oxidase family protein</fullName>
    </submittedName>
</protein>
<keyword evidence="2" id="KW-0560">Oxidoreductase</keyword>
<gene>
    <name evidence="5" type="ORF">H3Z74_02980</name>
</gene>
<name>A0A7H0LKL9_9SPHN</name>
<dbReference type="Gene3D" id="3.20.20.70">
    <property type="entry name" value="Aldolase class I"/>
    <property type="match status" value="1"/>
</dbReference>
<dbReference type="KEGG" id="spap:H3Z74_02980"/>
<dbReference type="InterPro" id="IPR001155">
    <property type="entry name" value="OxRdtase_FMN_N"/>
</dbReference>
<dbReference type="EMBL" id="CP061038">
    <property type="protein sequence ID" value="QNQ10222.1"/>
    <property type="molecule type" value="Genomic_DNA"/>
</dbReference>
<dbReference type="SUPFAM" id="SSF51395">
    <property type="entry name" value="FMN-linked oxidoreductases"/>
    <property type="match status" value="1"/>
</dbReference>
<dbReference type="PANTHER" id="PTHR43656:SF2">
    <property type="entry name" value="BINDING OXIDOREDUCTASE, PUTATIVE (AFU_ORTHOLOGUE AFUA_2G08260)-RELATED"/>
    <property type="match status" value="1"/>
</dbReference>
<evidence type="ECO:0000256" key="1">
    <source>
        <dbReference type="ARBA" id="ARBA00022630"/>
    </source>
</evidence>
<dbReference type="AlphaFoldDB" id="A0A7H0LKL9"/>
<dbReference type="CDD" id="cd04733">
    <property type="entry name" value="OYE_like_2_FMN"/>
    <property type="match status" value="1"/>
</dbReference>
<dbReference type="GO" id="GO:0016491">
    <property type="term" value="F:oxidoreductase activity"/>
    <property type="evidence" value="ECO:0007669"/>
    <property type="project" value="UniProtKB-KW"/>
</dbReference>
<dbReference type="Proteomes" id="UP000516148">
    <property type="component" value="Chromosome"/>
</dbReference>
<evidence type="ECO:0000259" key="4">
    <source>
        <dbReference type="Pfam" id="PF00724"/>
    </source>
</evidence>
<sequence>MFNENATGAPLRDIGDTASTPSRSALFEPLALRRGAIIPNRIAKAAMEENMADQGQVPGPALLALYSRWAQGGAGLLLTGNVMIDARALTGPGGLVLEDDRDLPLFARWAAAMKSGGGQAWMQINHPGRQMAASMGQQAIAPSAVPLDLGSLSRMFAQPRAMMQAEVEEVIARFARTAVLAEQAGFDGVQIHSAHGYLLNQFLSPLVNQRTDQWGGSLENRARALLETVRAVRAAVASNFVVSVKLNSADFQRGGFDVADATQVVRWLNDLDIDLLELSGGSYESPAMQGSPADGSSTAAREAYFIDFARDIAGVATMPVMVTGGIRRRSVAEAALSPEGDRIGVAMLGIATAMTVEPALPARWRAGESLEIDLPSLKWKNRALAAGATMAIAKLRLRRIAAGKIMKRTPSPMLTFIGDQLRTHRLAKRYRAWILAVNR</sequence>
<evidence type="ECO:0000313" key="5">
    <source>
        <dbReference type="EMBL" id="QNQ10222.1"/>
    </source>
</evidence>